<keyword evidence="1" id="KW-0472">Membrane</keyword>
<feature type="non-terminal residue" evidence="2">
    <location>
        <position position="1"/>
    </location>
</feature>
<protein>
    <submittedName>
        <fullName evidence="2">Uncharacterized protein</fullName>
    </submittedName>
</protein>
<dbReference type="AlphaFoldDB" id="A0AAN5CB48"/>
<feature type="non-terminal residue" evidence="2">
    <location>
        <position position="154"/>
    </location>
</feature>
<reference evidence="3" key="1">
    <citation type="submission" date="2022-10" db="EMBL/GenBank/DDBJ databases">
        <title>Genome assembly of Pristionchus species.</title>
        <authorList>
            <person name="Yoshida K."/>
            <person name="Sommer R.J."/>
        </authorList>
    </citation>
    <scope>NUCLEOTIDE SEQUENCE [LARGE SCALE GENOMIC DNA]</scope>
    <source>
        <strain evidence="3">RS5460</strain>
    </source>
</reference>
<feature type="transmembrane region" description="Helical" evidence="1">
    <location>
        <begin position="44"/>
        <end position="72"/>
    </location>
</feature>
<keyword evidence="3" id="KW-1185">Reference proteome</keyword>
<accession>A0AAN5CB48</accession>
<sequence>DFTATFRYDSTFQMVMAAAAATYAYCIGAMLVSYANFPPNLIHLLYVITNNALLATFVLSSFSILASIYAMIVLFFESEQAHEACGSDGFLNVDARLRLFMQLSSETPFGLHRMHLFAVVVGRSMTIGGVPLAHLVTCGVLIELVLAVTKEKRG</sequence>
<keyword evidence="1" id="KW-1133">Transmembrane helix</keyword>
<gene>
    <name evidence="2" type="ORF">PMAYCL1PPCAC_05839</name>
</gene>
<dbReference type="EMBL" id="BTRK01000002">
    <property type="protein sequence ID" value="GMR35644.1"/>
    <property type="molecule type" value="Genomic_DNA"/>
</dbReference>
<dbReference type="Proteomes" id="UP001328107">
    <property type="component" value="Unassembled WGS sequence"/>
</dbReference>
<evidence type="ECO:0000256" key="1">
    <source>
        <dbReference type="SAM" id="Phobius"/>
    </source>
</evidence>
<evidence type="ECO:0000313" key="3">
    <source>
        <dbReference type="Proteomes" id="UP001328107"/>
    </source>
</evidence>
<comment type="caution">
    <text evidence="2">The sequence shown here is derived from an EMBL/GenBank/DDBJ whole genome shotgun (WGS) entry which is preliminary data.</text>
</comment>
<keyword evidence="1" id="KW-0812">Transmembrane</keyword>
<feature type="transmembrane region" description="Helical" evidence="1">
    <location>
        <begin position="132"/>
        <end position="149"/>
    </location>
</feature>
<evidence type="ECO:0000313" key="2">
    <source>
        <dbReference type="EMBL" id="GMR35644.1"/>
    </source>
</evidence>
<proteinExistence type="predicted"/>
<organism evidence="2 3">
    <name type="scientific">Pristionchus mayeri</name>
    <dbReference type="NCBI Taxonomy" id="1317129"/>
    <lineage>
        <taxon>Eukaryota</taxon>
        <taxon>Metazoa</taxon>
        <taxon>Ecdysozoa</taxon>
        <taxon>Nematoda</taxon>
        <taxon>Chromadorea</taxon>
        <taxon>Rhabditida</taxon>
        <taxon>Rhabditina</taxon>
        <taxon>Diplogasteromorpha</taxon>
        <taxon>Diplogasteroidea</taxon>
        <taxon>Neodiplogasteridae</taxon>
        <taxon>Pristionchus</taxon>
    </lineage>
</organism>
<name>A0AAN5CB48_9BILA</name>
<feature type="transmembrane region" description="Helical" evidence="1">
    <location>
        <begin position="12"/>
        <end position="32"/>
    </location>
</feature>